<feature type="region of interest" description="Disordered" evidence="1">
    <location>
        <begin position="74"/>
        <end position="115"/>
    </location>
</feature>
<proteinExistence type="predicted"/>
<protein>
    <submittedName>
        <fullName evidence="2">Uncharacterized protein</fullName>
    </submittedName>
</protein>
<evidence type="ECO:0000256" key="1">
    <source>
        <dbReference type="SAM" id="MobiDB-lite"/>
    </source>
</evidence>
<dbReference type="EMBL" id="GEZM01082211">
    <property type="protein sequence ID" value="JAV61402.1"/>
    <property type="molecule type" value="Transcribed_RNA"/>
</dbReference>
<name>A0A1Y1KJ00_PHOPY</name>
<accession>A0A1Y1KJ00</accession>
<sequence>MRTWLPELVDPIPSLDKPRGNQELASIVKNPNNVLHQSSVSRVLGHQKLIGSKDAIRNGKQDSPQDYLVIVDGEDREHHDQDDSRVQRNRDLQRFRNVGNQREAHERRKQQHSSG</sequence>
<feature type="compositionally biased region" description="Basic and acidic residues" evidence="1">
    <location>
        <begin position="74"/>
        <end position="94"/>
    </location>
</feature>
<dbReference type="AlphaFoldDB" id="A0A1Y1KJ00"/>
<evidence type="ECO:0000313" key="2">
    <source>
        <dbReference type="EMBL" id="JAV61402.1"/>
    </source>
</evidence>
<reference evidence="2" key="1">
    <citation type="journal article" date="2016" name="Sci. Rep.">
        <title>Molecular characterization of firefly nuptial gifts: a multi-omics approach sheds light on postcopulatory sexual selection.</title>
        <authorList>
            <person name="Al-Wathiqui N."/>
            <person name="Fallon T.R."/>
            <person name="South A."/>
            <person name="Weng J.K."/>
            <person name="Lewis S.M."/>
        </authorList>
    </citation>
    <scope>NUCLEOTIDE SEQUENCE</scope>
</reference>
<organism evidence="2">
    <name type="scientific">Photinus pyralis</name>
    <name type="common">Common eastern firefly</name>
    <name type="synonym">Lampyris pyralis</name>
    <dbReference type="NCBI Taxonomy" id="7054"/>
    <lineage>
        <taxon>Eukaryota</taxon>
        <taxon>Metazoa</taxon>
        <taxon>Ecdysozoa</taxon>
        <taxon>Arthropoda</taxon>
        <taxon>Hexapoda</taxon>
        <taxon>Insecta</taxon>
        <taxon>Pterygota</taxon>
        <taxon>Neoptera</taxon>
        <taxon>Endopterygota</taxon>
        <taxon>Coleoptera</taxon>
        <taxon>Polyphaga</taxon>
        <taxon>Elateriformia</taxon>
        <taxon>Elateroidea</taxon>
        <taxon>Lampyridae</taxon>
        <taxon>Lampyrinae</taxon>
        <taxon>Photinus</taxon>
    </lineage>
</organism>